<dbReference type="AlphaFoldDB" id="A0A1M5J695"/>
<dbReference type="EMBL" id="FQWX01000001">
    <property type="protein sequence ID" value="SHG36146.1"/>
    <property type="molecule type" value="Genomic_DNA"/>
</dbReference>
<dbReference type="SUPFAM" id="SSF52540">
    <property type="entry name" value="P-loop containing nucleoside triphosphate hydrolases"/>
    <property type="match status" value="1"/>
</dbReference>
<evidence type="ECO:0000256" key="3">
    <source>
        <dbReference type="ARBA" id="ARBA00022741"/>
    </source>
</evidence>
<sequence length="272" mass="30532">MIEVEGLSKAFTRTVKDENAKKKKLKISKISKKFKTKKEEFLAVDNVSFSADKGEILGILGPNGAGKTTLLRMLGGILTPTSGNIKISNYDYSIDKNSGKRDIGYLSGNTKLYGRFSPRELLRTFGGLYEMEKDEIEKSIEEVTKVMSMEKFIDNRIENLSTGQTQRTSIARCLIHSPKVYIFDEPTLGLDVISSASIIDFMKMERDRGKTVLYSTHYMEEAETLCDKIIMMHQGKIIASGTPDDLKKQTKTDNLREVFISLAKEGGTLNEE</sequence>
<dbReference type="GO" id="GO:0016887">
    <property type="term" value="F:ATP hydrolysis activity"/>
    <property type="evidence" value="ECO:0007669"/>
    <property type="project" value="InterPro"/>
</dbReference>
<dbReference type="Pfam" id="PF00005">
    <property type="entry name" value="ABC_tran"/>
    <property type="match status" value="1"/>
</dbReference>
<evidence type="ECO:0000256" key="4">
    <source>
        <dbReference type="ARBA" id="ARBA00022840"/>
    </source>
</evidence>
<organism evidence="6 7">
    <name type="scientific">Asaccharospora irregularis DSM 2635</name>
    <dbReference type="NCBI Taxonomy" id="1121321"/>
    <lineage>
        <taxon>Bacteria</taxon>
        <taxon>Bacillati</taxon>
        <taxon>Bacillota</taxon>
        <taxon>Clostridia</taxon>
        <taxon>Peptostreptococcales</taxon>
        <taxon>Peptostreptococcaceae</taxon>
        <taxon>Asaccharospora</taxon>
    </lineage>
</organism>
<dbReference type="PANTHER" id="PTHR42711:SF5">
    <property type="entry name" value="ABC TRANSPORTER ATP-BINDING PROTEIN NATA"/>
    <property type="match status" value="1"/>
</dbReference>
<dbReference type="InterPro" id="IPR027417">
    <property type="entry name" value="P-loop_NTPase"/>
</dbReference>
<dbReference type="PANTHER" id="PTHR42711">
    <property type="entry name" value="ABC TRANSPORTER ATP-BINDING PROTEIN"/>
    <property type="match status" value="1"/>
</dbReference>
<evidence type="ECO:0000259" key="5">
    <source>
        <dbReference type="PROSITE" id="PS50893"/>
    </source>
</evidence>
<evidence type="ECO:0000313" key="6">
    <source>
        <dbReference type="EMBL" id="SHG36146.1"/>
    </source>
</evidence>
<dbReference type="InterPro" id="IPR003593">
    <property type="entry name" value="AAA+_ATPase"/>
</dbReference>
<dbReference type="Proteomes" id="UP000243255">
    <property type="component" value="Unassembled WGS sequence"/>
</dbReference>
<keyword evidence="7" id="KW-1185">Reference proteome</keyword>
<reference evidence="7" key="1">
    <citation type="submission" date="2016-11" db="EMBL/GenBank/DDBJ databases">
        <authorList>
            <person name="Varghese N."/>
            <person name="Submissions S."/>
        </authorList>
    </citation>
    <scope>NUCLEOTIDE SEQUENCE [LARGE SCALE GENOMIC DNA]</scope>
    <source>
        <strain evidence="7">DSM 2635</strain>
    </source>
</reference>
<keyword evidence="3" id="KW-0547">Nucleotide-binding</keyword>
<dbReference type="GO" id="GO:0005524">
    <property type="term" value="F:ATP binding"/>
    <property type="evidence" value="ECO:0007669"/>
    <property type="project" value="UniProtKB-KW"/>
</dbReference>
<dbReference type="STRING" id="1121321.SAMN04488530_10113"/>
<dbReference type="InterPro" id="IPR003439">
    <property type="entry name" value="ABC_transporter-like_ATP-bd"/>
</dbReference>
<comment type="similarity">
    <text evidence="1">Belongs to the ABC transporter superfamily.</text>
</comment>
<dbReference type="InterPro" id="IPR050763">
    <property type="entry name" value="ABC_transporter_ATP-binding"/>
</dbReference>
<name>A0A1M5J695_9FIRM</name>
<dbReference type="Gene3D" id="3.40.50.300">
    <property type="entry name" value="P-loop containing nucleotide triphosphate hydrolases"/>
    <property type="match status" value="1"/>
</dbReference>
<feature type="domain" description="ABC transporter" evidence="5">
    <location>
        <begin position="25"/>
        <end position="259"/>
    </location>
</feature>
<keyword evidence="2" id="KW-0813">Transport</keyword>
<gene>
    <name evidence="6" type="ORF">SAMN04488530_10113</name>
</gene>
<evidence type="ECO:0000256" key="2">
    <source>
        <dbReference type="ARBA" id="ARBA00022448"/>
    </source>
</evidence>
<dbReference type="RefSeq" id="WP_073123020.1">
    <property type="nucleotide sequence ID" value="NZ_BAABCH010000010.1"/>
</dbReference>
<dbReference type="OrthoDB" id="1756772at2"/>
<dbReference type="PROSITE" id="PS50893">
    <property type="entry name" value="ABC_TRANSPORTER_2"/>
    <property type="match status" value="1"/>
</dbReference>
<dbReference type="SMART" id="SM00382">
    <property type="entry name" value="AAA"/>
    <property type="match status" value="1"/>
</dbReference>
<evidence type="ECO:0000313" key="7">
    <source>
        <dbReference type="Proteomes" id="UP000243255"/>
    </source>
</evidence>
<proteinExistence type="inferred from homology"/>
<keyword evidence="4 6" id="KW-0067">ATP-binding</keyword>
<protein>
    <submittedName>
        <fullName evidence="6">Sodium transport system ATP-binding protein</fullName>
    </submittedName>
</protein>
<accession>A0A1M5J695</accession>
<evidence type="ECO:0000256" key="1">
    <source>
        <dbReference type="ARBA" id="ARBA00005417"/>
    </source>
</evidence>